<keyword evidence="2" id="KW-0732">Signal</keyword>
<dbReference type="PIRSF" id="PIRSF017082">
    <property type="entry name" value="YflP"/>
    <property type="match status" value="1"/>
</dbReference>
<dbReference type="Pfam" id="PF03401">
    <property type="entry name" value="TctC"/>
    <property type="match status" value="1"/>
</dbReference>
<comment type="caution">
    <text evidence="3">The sequence shown here is derived from an EMBL/GenBank/DDBJ whole genome shotgun (WGS) entry which is preliminary data.</text>
</comment>
<dbReference type="PANTHER" id="PTHR42928:SF5">
    <property type="entry name" value="BLR1237 PROTEIN"/>
    <property type="match status" value="1"/>
</dbReference>
<proteinExistence type="inferred from homology"/>
<name>A0A4R5QD27_9PROT</name>
<comment type="similarity">
    <text evidence="1">Belongs to the UPF0065 (bug) family.</text>
</comment>
<dbReference type="SUPFAM" id="SSF53850">
    <property type="entry name" value="Periplasmic binding protein-like II"/>
    <property type="match status" value="1"/>
</dbReference>
<protein>
    <submittedName>
        <fullName evidence="3">Tripartite tricarboxylate transporter substrate binding protein</fullName>
    </submittedName>
</protein>
<feature type="chain" id="PRO_5020388114" evidence="2">
    <location>
        <begin position="24"/>
        <end position="324"/>
    </location>
</feature>
<organism evidence="3 4">
    <name type="scientific">Dankookia rubra</name>
    <dbReference type="NCBI Taxonomy" id="1442381"/>
    <lineage>
        <taxon>Bacteria</taxon>
        <taxon>Pseudomonadati</taxon>
        <taxon>Pseudomonadota</taxon>
        <taxon>Alphaproteobacteria</taxon>
        <taxon>Acetobacterales</taxon>
        <taxon>Roseomonadaceae</taxon>
        <taxon>Dankookia</taxon>
    </lineage>
</organism>
<dbReference type="InterPro" id="IPR042100">
    <property type="entry name" value="Bug_dom1"/>
</dbReference>
<dbReference type="Proteomes" id="UP000295096">
    <property type="component" value="Unassembled WGS sequence"/>
</dbReference>
<dbReference type="InterPro" id="IPR005064">
    <property type="entry name" value="BUG"/>
</dbReference>
<accession>A0A4R5QD27</accession>
<evidence type="ECO:0000256" key="1">
    <source>
        <dbReference type="ARBA" id="ARBA00006987"/>
    </source>
</evidence>
<dbReference type="EMBL" id="SMSJ01000036">
    <property type="protein sequence ID" value="TDH60518.1"/>
    <property type="molecule type" value="Genomic_DNA"/>
</dbReference>
<feature type="signal peptide" evidence="2">
    <location>
        <begin position="1"/>
        <end position="23"/>
    </location>
</feature>
<evidence type="ECO:0000313" key="3">
    <source>
        <dbReference type="EMBL" id="TDH60518.1"/>
    </source>
</evidence>
<gene>
    <name evidence="3" type="ORF">E2C06_21450</name>
</gene>
<dbReference type="OrthoDB" id="8443386at2"/>
<dbReference type="CDD" id="cd13578">
    <property type="entry name" value="PBP2_Bug27"/>
    <property type="match status" value="1"/>
</dbReference>
<reference evidence="3 4" key="1">
    <citation type="journal article" date="2016" name="J. Microbiol.">
        <title>Dankookia rubra gen. nov., sp. nov., an alphaproteobacterium isolated from sediment of a shallow stream.</title>
        <authorList>
            <person name="Kim W.H."/>
            <person name="Kim D.H."/>
            <person name="Kang K."/>
            <person name="Ahn T.Y."/>
        </authorList>
    </citation>
    <scope>NUCLEOTIDE SEQUENCE [LARGE SCALE GENOMIC DNA]</scope>
    <source>
        <strain evidence="3 4">JCM30602</strain>
    </source>
</reference>
<sequence>MSGMAITRRLALGGCLAAPAALAQGTDWPSRPVRFVVPYPPGGPTDILGRVVAARLAQDLGQPMVIENRAGASGVIGSEVIARAAPDGQAFLMNASIHVIIPHLNRAMPFDALADFTPVTNMAMVPLVAVVNPNLPVRSIAGLVAYLRANPGRVSYASSGNASALHLAGEMFKLMTGTEMVHVPYRGAGPAVQDLISGNIQLMFDSIPSSAGAVRSGLLRPLAVTTAKRVAAYPDLPTVAEAGVPGFDIATWYAIWAPSKAPGPIVGRLQQAVAAAVAVPEVREKLATLGAEPVADTPEEFATFCAREYDRWGRLVRDARVTLD</sequence>
<dbReference type="PANTHER" id="PTHR42928">
    <property type="entry name" value="TRICARBOXYLATE-BINDING PROTEIN"/>
    <property type="match status" value="1"/>
</dbReference>
<dbReference type="Gene3D" id="3.40.190.10">
    <property type="entry name" value="Periplasmic binding protein-like II"/>
    <property type="match status" value="1"/>
</dbReference>
<dbReference type="AlphaFoldDB" id="A0A4R5QD27"/>
<evidence type="ECO:0000256" key="2">
    <source>
        <dbReference type="SAM" id="SignalP"/>
    </source>
</evidence>
<dbReference type="Gene3D" id="3.40.190.150">
    <property type="entry name" value="Bordetella uptake gene, domain 1"/>
    <property type="match status" value="1"/>
</dbReference>
<keyword evidence="4" id="KW-1185">Reference proteome</keyword>
<evidence type="ECO:0000313" key="4">
    <source>
        <dbReference type="Proteomes" id="UP000295096"/>
    </source>
</evidence>